<keyword evidence="2" id="KW-1185">Reference proteome</keyword>
<evidence type="ECO:0000313" key="1">
    <source>
        <dbReference type="EMBL" id="OAS82095.1"/>
    </source>
</evidence>
<sequence>MEADYETPMGAVELGETPLHRYLSRGDSTARPAGYRTPLTAITKPHYLEITTKFGSHPKIKTTFTVVFIFLQIFNICNRIQKWFYLKFYIIIKRRTTNLFYFSVIGKKTYD</sequence>
<reference evidence="2" key="1">
    <citation type="submission" date="2016-04" db="EMBL/GenBank/DDBJ databases">
        <authorList>
            <person name="Lyu Z."/>
            <person name="Lyu W."/>
        </authorList>
    </citation>
    <scope>NUCLEOTIDE SEQUENCE [LARGE SCALE GENOMIC DNA]</scope>
    <source>
        <strain evidence="2">C44</strain>
    </source>
</reference>
<dbReference type="EMBL" id="LWSG01000046">
    <property type="protein sequence ID" value="OAS82095.1"/>
    <property type="molecule type" value="Genomic_DNA"/>
</dbReference>
<gene>
    <name evidence="1" type="ORF">A6K24_13630</name>
</gene>
<name>A0A179SK59_9BACI</name>
<evidence type="ECO:0000313" key="2">
    <source>
        <dbReference type="Proteomes" id="UP000078534"/>
    </source>
</evidence>
<dbReference type="AlphaFoldDB" id="A0A179SK59"/>
<proteinExistence type="predicted"/>
<accession>A0A179SK59</accession>
<dbReference type="STRING" id="152268.A6K24_13630"/>
<comment type="caution">
    <text evidence="1">The sequence shown here is derived from an EMBL/GenBank/DDBJ whole genome shotgun (WGS) entry which is preliminary data.</text>
</comment>
<organism evidence="1 2">
    <name type="scientific">Metabacillus litoralis</name>
    <dbReference type="NCBI Taxonomy" id="152268"/>
    <lineage>
        <taxon>Bacteria</taxon>
        <taxon>Bacillati</taxon>
        <taxon>Bacillota</taxon>
        <taxon>Bacilli</taxon>
        <taxon>Bacillales</taxon>
        <taxon>Bacillaceae</taxon>
        <taxon>Metabacillus</taxon>
    </lineage>
</organism>
<dbReference type="Proteomes" id="UP000078534">
    <property type="component" value="Unassembled WGS sequence"/>
</dbReference>
<protein>
    <submittedName>
        <fullName evidence="1">Uncharacterized protein</fullName>
    </submittedName>
</protein>